<gene>
    <name evidence="2" type="ORF">IAQ67_29375</name>
</gene>
<dbReference type="Gene3D" id="3.40.50.300">
    <property type="entry name" value="P-loop containing nucleotide triphosphate hydrolases"/>
    <property type="match status" value="1"/>
</dbReference>
<sequence>MGLFSKKKKETLESSYIGFNENILNLLSPDSIEEKESFVRSGANFTRTLVAVEYSAILNQEHIMNLNDLSENISVVQFLTEYDSSEVRKQLSESIKQNRQKADSKYVNDAGKAEAEAQIDSARMTLNQLSYKNERMYMFQMLIHIVATDHKQLESLTQLVKSIVGPFAKTVTPMTKLKEAFDSFLPTGHNKVYDLTYRPMNAEAVSFFFPFHENEIFDQHGIIKGRNITTGNVVIVDDSKLHNKHEFLIGMSGTGKSSTLFANMMRKWMLGNIIRTIDPKGEFGAIYKSLGGEWVKFSFNGGSIINPFDIPAISADAQAEMERQGMSEGNPLLAKISTLLTMFKLMYPDMNDLQEDILSKYLIELYEKFNINEQTDVGKLKNTDFPIMRDLYDFLADKKENGEEEFTKIADFHTILYAYSEGLFAKILNGHTNVDISNPLCDFDILELQHKPKLQRVVYFLLLSHIQYEVVNGDKSESQLYIDEAHIIADPKVPLAMEYLYTAMKMLRSFNCGITPASQSIKDFLSARDEQRNYGEAVINQATQRFYLPMADTEVDFLEREMNMQFSEEEKTAITVVEGRKEEEAGKGLYFVGSKKIRLQVVLTDVEKQLWFDRKPFSEVIV</sequence>
<name>A0A7H0YHH3_9BACL</name>
<evidence type="ECO:0000313" key="2">
    <source>
        <dbReference type="EMBL" id="QNR70531.1"/>
    </source>
</evidence>
<dbReference type="SUPFAM" id="SSF52540">
    <property type="entry name" value="P-loop containing nucleoside triphosphate hydrolases"/>
    <property type="match status" value="1"/>
</dbReference>
<dbReference type="EMBL" id="CP061175">
    <property type="protein sequence ID" value="QNR70531.1"/>
    <property type="molecule type" value="Genomic_DNA"/>
</dbReference>
<evidence type="ECO:0000313" key="3">
    <source>
        <dbReference type="Proteomes" id="UP000516384"/>
    </source>
</evidence>
<dbReference type="Pfam" id="PF19044">
    <property type="entry name" value="P-loop_TraG"/>
    <property type="match status" value="1"/>
</dbReference>
<dbReference type="AlphaFoldDB" id="A0A7H0YHH3"/>
<reference evidence="2 3" key="1">
    <citation type="submission" date="2020-09" db="EMBL/GenBank/DDBJ databases">
        <title>Characterization of Paenibacillus peoriae strain ZF390 with broad-spectrum antimicrobial activity as a potential biocontrol agent.</title>
        <authorList>
            <person name="Li L."/>
            <person name="Zhao Y."/>
            <person name="Li B."/>
            <person name="Xie X."/>
        </authorList>
    </citation>
    <scope>NUCLEOTIDE SEQUENCE [LARGE SCALE GENOMIC DNA]</scope>
    <source>
        <strain evidence="2 3">ZF390</strain>
        <plasmid evidence="2 3">pPlas3</plasmid>
    </source>
</reference>
<organism evidence="2 3">
    <name type="scientific">Paenibacillus peoriae</name>
    <dbReference type="NCBI Taxonomy" id="59893"/>
    <lineage>
        <taxon>Bacteria</taxon>
        <taxon>Bacillati</taxon>
        <taxon>Bacillota</taxon>
        <taxon>Bacilli</taxon>
        <taxon>Bacillales</taxon>
        <taxon>Paenibacillaceae</taxon>
        <taxon>Paenibacillus</taxon>
    </lineage>
</organism>
<evidence type="ECO:0000259" key="1">
    <source>
        <dbReference type="Pfam" id="PF19044"/>
    </source>
</evidence>
<dbReference type="InterPro" id="IPR051162">
    <property type="entry name" value="T4SS_component"/>
</dbReference>
<proteinExistence type="predicted"/>
<dbReference type="InterPro" id="IPR043964">
    <property type="entry name" value="P-loop_TraG"/>
</dbReference>
<dbReference type="RefSeq" id="WP_190299838.1">
    <property type="nucleotide sequence ID" value="NZ_CP061175.1"/>
</dbReference>
<feature type="domain" description="TraG P-loop" evidence="1">
    <location>
        <begin position="239"/>
        <end position="601"/>
    </location>
</feature>
<protein>
    <submittedName>
        <fullName evidence="2">TrsE</fullName>
    </submittedName>
</protein>
<accession>A0A7H0YHH3</accession>
<dbReference type="PANTHER" id="PTHR30121">
    <property type="entry name" value="UNCHARACTERIZED PROTEIN YJGR-RELATED"/>
    <property type="match status" value="1"/>
</dbReference>
<dbReference type="Gene3D" id="1.10.8.730">
    <property type="match status" value="1"/>
</dbReference>
<dbReference type="InterPro" id="IPR027417">
    <property type="entry name" value="P-loop_NTPase"/>
</dbReference>
<dbReference type="Proteomes" id="UP000516384">
    <property type="component" value="Plasmid pPlas3"/>
</dbReference>
<keyword evidence="2" id="KW-0614">Plasmid</keyword>
<geneLocation type="plasmid" evidence="2 3">
    <name>pPlas3</name>
</geneLocation>
<dbReference type="PANTHER" id="PTHR30121:SF6">
    <property type="entry name" value="SLR6007 PROTEIN"/>
    <property type="match status" value="1"/>
</dbReference>